<sequence length="36" mass="3940">MTDTQGAGIINKLFDGYGPWFGEIPQRNTGALISDR</sequence>
<feature type="non-terminal residue" evidence="1">
    <location>
        <position position="36"/>
    </location>
</feature>
<name>A0A382W8A7_9ZZZZ</name>
<proteinExistence type="predicted"/>
<reference evidence="1" key="1">
    <citation type="submission" date="2018-05" db="EMBL/GenBank/DDBJ databases">
        <authorList>
            <person name="Lanie J.A."/>
            <person name="Ng W.-L."/>
            <person name="Kazmierczak K.M."/>
            <person name="Andrzejewski T.M."/>
            <person name="Davidsen T.M."/>
            <person name="Wayne K.J."/>
            <person name="Tettelin H."/>
            <person name="Glass J.I."/>
            <person name="Rusch D."/>
            <person name="Podicherti R."/>
            <person name="Tsui H.-C.T."/>
            <person name="Winkler M.E."/>
        </authorList>
    </citation>
    <scope>NUCLEOTIDE SEQUENCE</scope>
</reference>
<dbReference type="AlphaFoldDB" id="A0A382W8A7"/>
<organism evidence="1">
    <name type="scientific">marine metagenome</name>
    <dbReference type="NCBI Taxonomy" id="408172"/>
    <lineage>
        <taxon>unclassified sequences</taxon>
        <taxon>metagenomes</taxon>
        <taxon>ecological metagenomes</taxon>
    </lineage>
</organism>
<evidence type="ECO:0000313" key="1">
    <source>
        <dbReference type="EMBL" id="SVD55106.1"/>
    </source>
</evidence>
<protein>
    <submittedName>
        <fullName evidence="1">Uncharacterized protein</fullName>
    </submittedName>
</protein>
<dbReference type="EMBL" id="UINC01157879">
    <property type="protein sequence ID" value="SVD55106.1"/>
    <property type="molecule type" value="Genomic_DNA"/>
</dbReference>
<gene>
    <name evidence="1" type="ORF">METZ01_LOCUS407960</name>
</gene>
<accession>A0A382W8A7</accession>